<dbReference type="KEGG" id="fhi:FSC454_04780"/>
<feature type="transmembrane region" description="Helical" evidence="6">
    <location>
        <begin position="108"/>
        <end position="126"/>
    </location>
</feature>
<name>A0AAC9NP17_9GAMM</name>
<dbReference type="FunFam" id="1.20.1260.100:FF:000001">
    <property type="entry name" value="translocator protein 2"/>
    <property type="match status" value="1"/>
</dbReference>
<keyword evidence="5 6" id="KW-0472">Membrane</keyword>
<dbReference type="PANTHER" id="PTHR10057">
    <property type="entry name" value="PERIPHERAL-TYPE BENZODIAZEPINE RECEPTOR"/>
    <property type="match status" value="1"/>
</dbReference>
<dbReference type="Proteomes" id="UP000182459">
    <property type="component" value="Chromosome"/>
</dbReference>
<dbReference type="PANTHER" id="PTHR10057:SF0">
    <property type="entry name" value="TRANSLOCATOR PROTEIN"/>
    <property type="match status" value="1"/>
</dbReference>
<evidence type="ECO:0000256" key="5">
    <source>
        <dbReference type="ARBA" id="ARBA00023136"/>
    </source>
</evidence>
<keyword evidence="8" id="KW-1185">Reference proteome</keyword>
<protein>
    <submittedName>
        <fullName evidence="7">Tryptophan-rich sensory protein</fullName>
    </submittedName>
</protein>
<keyword evidence="4 6" id="KW-1133">Transmembrane helix</keyword>
<dbReference type="GO" id="GO:0033013">
    <property type="term" value="P:tetrapyrrole metabolic process"/>
    <property type="evidence" value="ECO:0007669"/>
    <property type="project" value="UniProtKB-ARBA"/>
</dbReference>
<organism evidence="7 8">
    <name type="scientific">Francisella hispaniensis FSC454</name>
    <dbReference type="NCBI Taxonomy" id="1088883"/>
    <lineage>
        <taxon>Bacteria</taxon>
        <taxon>Pseudomonadati</taxon>
        <taxon>Pseudomonadota</taxon>
        <taxon>Gammaproteobacteria</taxon>
        <taxon>Thiotrichales</taxon>
        <taxon>Francisellaceae</taxon>
        <taxon>Francisella</taxon>
    </lineage>
</organism>
<feature type="transmembrane region" description="Helical" evidence="6">
    <location>
        <begin position="133"/>
        <end position="157"/>
    </location>
</feature>
<feature type="transmembrane region" description="Helical" evidence="6">
    <location>
        <begin position="12"/>
        <end position="32"/>
    </location>
</feature>
<comment type="subcellular location">
    <subcellularLocation>
        <location evidence="1">Membrane</location>
        <topology evidence="1">Multi-pass membrane protein</topology>
    </subcellularLocation>
</comment>
<dbReference type="AlphaFoldDB" id="A0AAC9NP17"/>
<dbReference type="GO" id="GO:0016020">
    <property type="term" value="C:membrane"/>
    <property type="evidence" value="ECO:0007669"/>
    <property type="project" value="UniProtKB-SubCell"/>
</dbReference>
<feature type="transmembrane region" description="Helical" evidence="6">
    <location>
        <begin position="83"/>
        <end position="102"/>
    </location>
</feature>
<evidence type="ECO:0000256" key="6">
    <source>
        <dbReference type="SAM" id="Phobius"/>
    </source>
</evidence>
<gene>
    <name evidence="7" type="ORF">FSC454_04780</name>
</gene>
<accession>A0AAC9NP17</accession>
<dbReference type="RefSeq" id="WP_066046305.1">
    <property type="nucleotide sequence ID" value="NZ_CP018093.1"/>
</dbReference>
<feature type="transmembrane region" description="Helical" evidence="6">
    <location>
        <begin position="52"/>
        <end position="71"/>
    </location>
</feature>
<comment type="similarity">
    <text evidence="2">Belongs to the TspO/BZRP family.</text>
</comment>
<evidence type="ECO:0000256" key="2">
    <source>
        <dbReference type="ARBA" id="ARBA00007524"/>
    </source>
</evidence>
<dbReference type="EMBL" id="CP018093">
    <property type="protein sequence ID" value="APD50488.1"/>
    <property type="molecule type" value="Genomic_DNA"/>
</dbReference>
<dbReference type="InterPro" id="IPR038330">
    <property type="entry name" value="TspO/MBR-related_sf"/>
</dbReference>
<evidence type="ECO:0000256" key="3">
    <source>
        <dbReference type="ARBA" id="ARBA00022692"/>
    </source>
</evidence>
<evidence type="ECO:0000313" key="7">
    <source>
        <dbReference type="EMBL" id="APD50488.1"/>
    </source>
</evidence>
<proteinExistence type="inferred from homology"/>
<dbReference type="CDD" id="cd15904">
    <property type="entry name" value="TSPO_MBR"/>
    <property type="match status" value="1"/>
</dbReference>
<dbReference type="Pfam" id="PF03073">
    <property type="entry name" value="TspO_MBR"/>
    <property type="match status" value="1"/>
</dbReference>
<dbReference type="PIRSF" id="PIRSF005859">
    <property type="entry name" value="PBR"/>
    <property type="match status" value="1"/>
</dbReference>
<evidence type="ECO:0000256" key="1">
    <source>
        <dbReference type="ARBA" id="ARBA00004141"/>
    </source>
</evidence>
<dbReference type="Gene3D" id="1.20.1260.100">
    <property type="entry name" value="TspO/MBR protein"/>
    <property type="match status" value="1"/>
</dbReference>
<evidence type="ECO:0000256" key="4">
    <source>
        <dbReference type="ARBA" id="ARBA00022989"/>
    </source>
</evidence>
<sequence>MKQFKITKSLSLALFIIVILAIGYFIGMITSINIPSWFTHLESPFFAPPNWVFAPVWTILYIMIAISGWLIFQQGLFKEKAFIVYAIQLGLNFLWSFIFFCWHNIDLALLEMSILWIFVVWNIVVFKHISKLAGYLLVPYLLWISFAWILNLSYAVLN</sequence>
<evidence type="ECO:0000313" key="8">
    <source>
        <dbReference type="Proteomes" id="UP000182459"/>
    </source>
</evidence>
<keyword evidence="3 6" id="KW-0812">Transmembrane</keyword>
<dbReference type="InterPro" id="IPR004307">
    <property type="entry name" value="TspO_MBR"/>
</dbReference>
<reference evidence="7 8" key="1">
    <citation type="submission" date="2016-11" db="EMBL/GenBank/DDBJ databases">
        <authorList>
            <person name="Hagglund E."/>
            <person name="Bystrom M."/>
            <person name="Naslund J."/>
            <person name="Stenberg P."/>
            <person name="Sjodin A."/>
        </authorList>
    </citation>
    <scope>NUCLEOTIDE SEQUENCE [LARGE SCALE GENOMIC DNA]</scope>
    <source>
        <strain evidence="7 8">CCUG 58020</strain>
    </source>
</reference>